<dbReference type="RefSeq" id="WP_152214857.1">
    <property type="nucleotide sequence ID" value="NZ_JBAQYD010000191.1"/>
</dbReference>
<dbReference type="InterPro" id="IPR024572">
    <property type="entry name" value="RcnB"/>
</dbReference>
<protein>
    <recommendedName>
        <fullName evidence="5">RcnB family protein</fullName>
    </recommendedName>
</protein>
<name>A0A6N6VPV7_9HYPH</name>
<reference evidence="3 4" key="1">
    <citation type="submission" date="2019-09" db="EMBL/GenBank/DDBJ databases">
        <title>Parvibaculum sedimenti sp. nov., isolated from sediment.</title>
        <authorList>
            <person name="Wang Y."/>
        </authorList>
    </citation>
    <scope>NUCLEOTIDE SEQUENCE [LARGE SCALE GENOMIC DNA]</scope>
    <source>
        <strain evidence="3 4">HXT-9</strain>
    </source>
</reference>
<feature type="compositionally biased region" description="Polar residues" evidence="1">
    <location>
        <begin position="41"/>
        <end position="53"/>
    </location>
</feature>
<evidence type="ECO:0000313" key="4">
    <source>
        <dbReference type="Proteomes" id="UP000468901"/>
    </source>
</evidence>
<dbReference type="Proteomes" id="UP000468901">
    <property type="component" value="Unassembled WGS sequence"/>
</dbReference>
<comment type="caution">
    <text evidence="3">The sequence shown here is derived from an EMBL/GenBank/DDBJ whole genome shotgun (WGS) entry which is preliminary data.</text>
</comment>
<feature type="compositionally biased region" description="Low complexity" evidence="1">
    <location>
        <begin position="117"/>
        <end position="138"/>
    </location>
</feature>
<evidence type="ECO:0000313" key="3">
    <source>
        <dbReference type="EMBL" id="KAB7741554.1"/>
    </source>
</evidence>
<keyword evidence="4" id="KW-1185">Reference proteome</keyword>
<feature type="region of interest" description="Disordered" evidence="1">
    <location>
        <begin position="34"/>
        <end position="190"/>
    </location>
</feature>
<evidence type="ECO:0000256" key="2">
    <source>
        <dbReference type="SAM" id="SignalP"/>
    </source>
</evidence>
<evidence type="ECO:0000256" key="1">
    <source>
        <dbReference type="SAM" id="MobiDB-lite"/>
    </source>
</evidence>
<gene>
    <name evidence="3" type="ORF">F2P47_03880</name>
</gene>
<feature type="chain" id="PRO_5026970464" description="RcnB family protein" evidence="2">
    <location>
        <begin position="27"/>
        <end position="284"/>
    </location>
</feature>
<dbReference type="EMBL" id="WESC01000003">
    <property type="protein sequence ID" value="KAB7741554.1"/>
    <property type="molecule type" value="Genomic_DNA"/>
</dbReference>
<sequence>MNRLFIPALGPLMLAGFTLVSTTAHAVPPNDAEHYAERSMEQQAGSEILQSQRRNARPGDKYQRGKPEHGQRGLSNGILQNGVVPDGMLQTGPTPRGPLQKGAAKPGMLQSNPARSAPTQTQPWHPAQQAPAPQIQIQSGEPWQGNEHDVLSRGQSGGMWQGKPLGPTEPYAGPSDYMVGHPPGPWSGRPHDYDPNDYHHNYQAQRRFNMGRYVRPHGWYERSWSYGEVLPSIFWPRNYWIEDYWTFGLTIPPYDCEWVRYGDDAVMINTDTGDILQVVYGLFY</sequence>
<keyword evidence="2" id="KW-0732">Signal</keyword>
<dbReference type="Gene3D" id="3.10.450.160">
    <property type="entry name" value="inner membrane protein cigr"/>
    <property type="match status" value="1"/>
</dbReference>
<feature type="signal peptide" evidence="2">
    <location>
        <begin position="1"/>
        <end position="26"/>
    </location>
</feature>
<accession>A0A6N6VPV7</accession>
<proteinExistence type="predicted"/>
<dbReference type="AlphaFoldDB" id="A0A6N6VPV7"/>
<dbReference type="Pfam" id="PF11776">
    <property type="entry name" value="RcnB"/>
    <property type="match status" value="1"/>
</dbReference>
<organism evidence="3 4">
    <name type="scientific">Parvibaculum sedimenti</name>
    <dbReference type="NCBI Taxonomy" id="2608632"/>
    <lineage>
        <taxon>Bacteria</taxon>
        <taxon>Pseudomonadati</taxon>
        <taxon>Pseudomonadota</taxon>
        <taxon>Alphaproteobacteria</taxon>
        <taxon>Hyphomicrobiales</taxon>
        <taxon>Parvibaculaceae</taxon>
        <taxon>Parvibaculum</taxon>
    </lineage>
</organism>
<evidence type="ECO:0008006" key="5">
    <source>
        <dbReference type="Google" id="ProtNLM"/>
    </source>
</evidence>
<feature type="compositionally biased region" description="Basic and acidic residues" evidence="1">
    <location>
        <begin position="57"/>
        <end position="71"/>
    </location>
</feature>